<reference evidence="10 11" key="1">
    <citation type="submission" date="2019-03" db="EMBL/GenBank/DDBJ databases">
        <title>Draft genome sequences of novel Actinobacteria.</title>
        <authorList>
            <person name="Sahin N."/>
            <person name="Ay H."/>
            <person name="Saygin H."/>
        </authorList>
    </citation>
    <scope>NUCLEOTIDE SEQUENCE [LARGE SCALE GENOMIC DNA]</scope>
    <source>
        <strain evidence="10 11">DSM 41900</strain>
    </source>
</reference>
<feature type="compositionally biased region" description="Polar residues" evidence="8">
    <location>
        <begin position="1"/>
        <end position="12"/>
    </location>
</feature>
<feature type="transmembrane region" description="Helical" evidence="9">
    <location>
        <begin position="200"/>
        <end position="226"/>
    </location>
</feature>
<keyword evidence="2" id="KW-1003">Cell membrane</keyword>
<dbReference type="EMBL" id="SMKI01000405">
    <property type="protein sequence ID" value="TDC67786.1"/>
    <property type="molecule type" value="Genomic_DNA"/>
</dbReference>
<evidence type="ECO:0000256" key="2">
    <source>
        <dbReference type="ARBA" id="ARBA00022475"/>
    </source>
</evidence>
<evidence type="ECO:0000256" key="8">
    <source>
        <dbReference type="SAM" id="MobiDB-lite"/>
    </source>
</evidence>
<evidence type="ECO:0000256" key="9">
    <source>
        <dbReference type="SAM" id="Phobius"/>
    </source>
</evidence>
<evidence type="ECO:0000313" key="10">
    <source>
        <dbReference type="EMBL" id="TDC67786.1"/>
    </source>
</evidence>
<dbReference type="GO" id="GO:0016758">
    <property type="term" value="F:hexosyltransferase activity"/>
    <property type="evidence" value="ECO:0007669"/>
    <property type="project" value="InterPro"/>
</dbReference>
<evidence type="ECO:0000256" key="7">
    <source>
        <dbReference type="ARBA" id="ARBA00024033"/>
    </source>
</evidence>
<evidence type="ECO:0000256" key="6">
    <source>
        <dbReference type="ARBA" id="ARBA00023136"/>
    </source>
</evidence>
<evidence type="ECO:0000256" key="5">
    <source>
        <dbReference type="ARBA" id="ARBA00022989"/>
    </source>
</evidence>
<feature type="transmembrane region" description="Helical" evidence="9">
    <location>
        <begin position="381"/>
        <end position="401"/>
    </location>
</feature>
<dbReference type="Pfam" id="PF09594">
    <property type="entry name" value="GT87"/>
    <property type="match status" value="1"/>
</dbReference>
<evidence type="ECO:0000256" key="3">
    <source>
        <dbReference type="ARBA" id="ARBA00022679"/>
    </source>
</evidence>
<comment type="similarity">
    <text evidence="7">Belongs to the glycosyltransferase 87 family.</text>
</comment>
<keyword evidence="5 9" id="KW-1133">Transmembrane helix</keyword>
<accession>A0A4R4SWZ6</accession>
<feature type="region of interest" description="Disordered" evidence="8">
    <location>
        <begin position="1"/>
        <end position="31"/>
    </location>
</feature>
<dbReference type="Proteomes" id="UP000295345">
    <property type="component" value="Unassembled WGS sequence"/>
</dbReference>
<dbReference type="InterPro" id="IPR018584">
    <property type="entry name" value="GT87"/>
</dbReference>
<dbReference type="OrthoDB" id="9774600at2"/>
<keyword evidence="11" id="KW-1185">Reference proteome</keyword>
<keyword evidence="6 9" id="KW-0472">Membrane</keyword>
<sequence>MFASVSQYGTRQTVDRAPAAARPAESRPARASPLAGRRATLLAAGACLLSFVAFLVAQRVAGVTWLDLDVYRAEGWAIRTGADLYELRVTKHELPATYPPFAALLFVPLTWVGVETMRVAATVLNLALLLTLVWLTLRLIGRRPWGLSMPGTACAVAAVAVWCEPVWTTLRYGQINLLIAVLVLWDLSRRCDHRWAGVGIGIAAGIKLTPALFAVLLAVAGGLLAVRRLRRGAPAWNWLLRRAAMAVGAFCATVAVGALAAPRDSWRFWSEVIFDKDRAGSVEGTANQSLRGVAARALHTVDPGAGWLLPALLVGCVGLATAVAALLAADRLPHARAWAAVACGVTALLVCPISWSHHWVWAVPMVLLLAAEAARTRQPRWLAATAAIGLLFFTYALWWVPHFDAGRPELRQSVGQMLLSGVYPALGLAFLALAATVVTRAWLRRPPGPLISRPLRPRPVPARTR</sequence>
<feature type="transmembrane region" description="Helical" evidence="9">
    <location>
        <begin position="121"/>
        <end position="140"/>
    </location>
</feature>
<gene>
    <name evidence="10" type="ORF">E1283_28315</name>
</gene>
<keyword evidence="4 9" id="KW-0812">Transmembrane</keyword>
<feature type="transmembrane region" description="Helical" evidence="9">
    <location>
        <begin position="238"/>
        <end position="261"/>
    </location>
</feature>
<feature type="transmembrane region" description="Helical" evidence="9">
    <location>
        <begin position="307"/>
        <end position="328"/>
    </location>
</feature>
<dbReference type="AlphaFoldDB" id="A0A4R4SWZ6"/>
<evidence type="ECO:0000313" key="11">
    <source>
        <dbReference type="Proteomes" id="UP000295345"/>
    </source>
</evidence>
<comment type="subcellular location">
    <subcellularLocation>
        <location evidence="1">Cell membrane</location>
        <topology evidence="1">Multi-pass membrane protein</topology>
    </subcellularLocation>
</comment>
<keyword evidence="3" id="KW-0808">Transferase</keyword>
<feature type="transmembrane region" description="Helical" evidence="9">
    <location>
        <begin position="421"/>
        <end position="443"/>
    </location>
</feature>
<evidence type="ECO:0000256" key="1">
    <source>
        <dbReference type="ARBA" id="ARBA00004651"/>
    </source>
</evidence>
<feature type="transmembrane region" description="Helical" evidence="9">
    <location>
        <begin position="39"/>
        <end position="57"/>
    </location>
</feature>
<name>A0A4R4SWZ6_9ACTN</name>
<dbReference type="GO" id="GO:0005886">
    <property type="term" value="C:plasma membrane"/>
    <property type="evidence" value="ECO:0007669"/>
    <property type="project" value="UniProtKB-SubCell"/>
</dbReference>
<feature type="transmembrane region" description="Helical" evidence="9">
    <location>
        <begin position="96"/>
        <end position="114"/>
    </location>
</feature>
<organism evidence="10 11">
    <name type="scientific">Streptomyces hainanensis</name>
    <dbReference type="NCBI Taxonomy" id="402648"/>
    <lineage>
        <taxon>Bacteria</taxon>
        <taxon>Bacillati</taxon>
        <taxon>Actinomycetota</taxon>
        <taxon>Actinomycetes</taxon>
        <taxon>Kitasatosporales</taxon>
        <taxon>Streptomycetaceae</taxon>
        <taxon>Streptomyces</taxon>
    </lineage>
</organism>
<comment type="caution">
    <text evidence="10">The sequence shown here is derived from an EMBL/GenBank/DDBJ whole genome shotgun (WGS) entry which is preliminary data.</text>
</comment>
<feature type="transmembrane region" description="Helical" evidence="9">
    <location>
        <begin position="335"/>
        <end position="353"/>
    </location>
</feature>
<protein>
    <submittedName>
        <fullName evidence="10">DUF2029 domain-containing protein</fullName>
    </submittedName>
</protein>
<proteinExistence type="inferred from homology"/>
<evidence type="ECO:0000256" key="4">
    <source>
        <dbReference type="ARBA" id="ARBA00022692"/>
    </source>
</evidence>